<feature type="domain" description="HTH cro/C1-type" evidence="3">
    <location>
        <begin position="10"/>
        <end position="64"/>
    </location>
</feature>
<evidence type="ECO:0000256" key="2">
    <source>
        <dbReference type="SAM" id="Phobius"/>
    </source>
</evidence>
<sequence length="319" mass="35415">MEKDKMGQYIAQCRKRRGMNQKELAGLLHVTEQAVSRWERGVGYPEITLLISLAQALHVSVVELMEGRDLEDKVEKQAVEHSLTYYMAQGLEERKPLRKAMLGMMVYLYFFIFCGWMLISLEAGSAWGLSLVTVLGFYLSAGGLIAVFLIEGIMKMAVEYGVVAKRNYRYQPVEDGKEETARTQIVPISLDGGISSDLAVLILAKNDGREMGTGELLFGLGKAAGICGAIFFWWCMMNECTAYGPLEEIFILSFLIFELPFVLAGGGIIVAGIWNCFWGKSRGGEAEYALRQTRIRIAVGMAVIILSAVFALFAINWAL</sequence>
<dbReference type="SMART" id="SM00530">
    <property type="entry name" value="HTH_XRE"/>
    <property type="match status" value="1"/>
</dbReference>
<dbReference type="InterPro" id="IPR001387">
    <property type="entry name" value="Cro/C1-type_HTH"/>
</dbReference>
<reference evidence="4" key="1">
    <citation type="submission" date="2020-10" db="EMBL/GenBank/DDBJ databases">
        <authorList>
            <person name="Gilroy R."/>
        </authorList>
    </citation>
    <scope>NUCLEOTIDE SEQUENCE</scope>
    <source>
        <strain evidence="4">ChiSjej5B23-6657</strain>
    </source>
</reference>
<dbReference type="Pfam" id="PF01381">
    <property type="entry name" value="HTH_3"/>
    <property type="match status" value="1"/>
</dbReference>
<dbReference type="PROSITE" id="PS50943">
    <property type="entry name" value="HTH_CROC1"/>
    <property type="match status" value="1"/>
</dbReference>
<evidence type="ECO:0000313" key="5">
    <source>
        <dbReference type="Proteomes" id="UP000823912"/>
    </source>
</evidence>
<evidence type="ECO:0000256" key="1">
    <source>
        <dbReference type="ARBA" id="ARBA00023125"/>
    </source>
</evidence>
<dbReference type="Proteomes" id="UP000823912">
    <property type="component" value="Unassembled WGS sequence"/>
</dbReference>
<dbReference type="CDD" id="cd00093">
    <property type="entry name" value="HTH_XRE"/>
    <property type="match status" value="1"/>
</dbReference>
<keyword evidence="2" id="KW-1133">Transmembrane helix</keyword>
<feature type="transmembrane region" description="Helical" evidence="2">
    <location>
        <begin position="216"/>
        <end position="234"/>
    </location>
</feature>
<keyword evidence="1" id="KW-0238">DNA-binding</keyword>
<protein>
    <submittedName>
        <fullName evidence="4">Helix-turn-helix transcriptional regulator</fullName>
    </submittedName>
</protein>
<evidence type="ECO:0000259" key="3">
    <source>
        <dbReference type="PROSITE" id="PS50943"/>
    </source>
</evidence>
<dbReference type="SUPFAM" id="SSF47413">
    <property type="entry name" value="lambda repressor-like DNA-binding domains"/>
    <property type="match status" value="1"/>
</dbReference>
<comment type="caution">
    <text evidence="4">The sequence shown here is derived from an EMBL/GenBank/DDBJ whole genome shotgun (WGS) entry which is preliminary data.</text>
</comment>
<proteinExistence type="predicted"/>
<dbReference type="GO" id="GO:0003677">
    <property type="term" value="F:DNA binding"/>
    <property type="evidence" value="ECO:0007669"/>
    <property type="project" value="UniProtKB-KW"/>
</dbReference>
<organism evidence="4 5">
    <name type="scientific">Candidatus Pullilachnospira gallistercoris</name>
    <dbReference type="NCBI Taxonomy" id="2840911"/>
    <lineage>
        <taxon>Bacteria</taxon>
        <taxon>Bacillati</taxon>
        <taxon>Bacillota</taxon>
        <taxon>Clostridia</taxon>
        <taxon>Lachnospirales</taxon>
        <taxon>Lachnospiraceae</taxon>
        <taxon>Lachnospiraceae incertae sedis</taxon>
        <taxon>Candidatus Pullilachnospira</taxon>
    </lineage>
</organism>
<feature type="transmembrane region" description="Helical" evidence="2">
    <location>
        <begin position="100"/>
        <end position="119"/>
    </location>
</feature>
<dbReference type="EMBL" id="DVHM01000171">
    <property type="protein sequence ID" value="HIR71591.1"/>
    <property type="molecule type" value="Genomic_DNA"/>
</dbReference>
<evidence type="ECO:0000313" key="4">
    <source>
        <dbReference type="EMBL" id="HIR71591.1"/>
    </source>
</evidence>
<keyword evidence="2" id="KW-0812">Transmembrane</keyword>
<dbReference type="Gene3D" id="1.10.260.40">
    <property type="entry name" value="lambda repressor-like DNA-binding domains"/>
    <property type="match status" value="1"/>
</dbReference>
<accession>A0A9D1EBK9</accession>
<feature type="transmembrane region" description="Helical" evidence="2">
    <location>
        <begin position="249"/>
        <end position="274"/>
    </location>
</feature>
<feature type="transmembrane region" description="Helical" evidence="2">
    <location>
        <begin position="125"/>
        <end position="150"/>
    </location>
</feature>
<dbReference type="AlphaFoldDB" id="A0A9D1EBK9"/>
<keyword evidence="2" id="KW-0472">Membrane</keyword>
<gene>
    <name evidence="4" type="ORF">IAA55_09960</name>
</gene>
<name>A0A9D1EBK9_9FIRM</name>
<feature type="transmembrane region" description="Helical" evidence="2">
    <location>
        <begin position="295"/>
        <end position="318"/>
    </location>
</feature>
<reference evidence="4" key="2">
    <citation type="journal article" date="2021" name="PeerJ">
        <title>Extensive microbial diversity within the chicken gut microbiome revealed by metagenomics and culture.</title>
        <authorList>
            <person name="Gilroy R."/>
            <person name="Ravi A."/>
            <person name="Getino M."/>
            <person name="Pursley I."/>
            <person name="Horton D.L."/>
            <person name="Alikhan N.F."/>
            <person name="Baker D."/>
            <person name="Gharbi K."/>
            <person name="Hall N."/>
            <person name="Watson M."/>
            <person name="Adriaenssens E.M."/>
            <person name="Foster-Nyarko E."/>
            <person name="Jarju S."/>
            <person name="Secka A."/>
            <person name="Antonio M."/>
            <person name="Oren A."/>
            <person name="Chaudhuri R.R."/>
            <person name="La Ragione R."/>
            <person name="Hildebrand F."/>
            <person name="Pallen M.J."/>
        </authorList>
    </citation>
    <scope>NUCLEOTIDE SEQUENCE</scope>
    <source>
        <strain evidence="4">ChiSjej5B23-6657</strain>
    </source>
</reference>
<dbReference type="PANTHER" id="PTHR46558">
    <property type="entry name" value="TRACRIPTIONAL REGULATORY PROTEIN-RELATED-RELATED"/>
    <property type="match status" value="1"/>
</dbReference>
<dbReference type="InterPro" id="IPR010982">
    <property type="entry name" value="Lambda_DNA-bd_dom_sf"/>
</dbReference>
<dbReference type="PANTHER" id="PTHR46558:SF4">
    <property type="entry name" value="DNA-BIDING PHAGE PROTEIN"/>
    <property type="match status" value="1"/>
</dbReference>